<dbReference type="Gene3D" id="2.40.330.10">
    <property type="entry name" value="DNA-binding pseudobarrel domain"/>
    <property type="match status" value="1"/>
</dbReference>
<evidence type="ECO:0000313" key="8">
    <source>
        <dbReference type="EMBL" id="KAG5556992.1"/>
    </source>
</evidence>
<keyword evidence="9" id="KW-1185">Reference proteome</keyword>
<keyword evidence="3" id="KW-0238">DNA-binding</keyword>
<reference evidence="8" key="1">
    <citation type="submission" date="2020-08" db="EMBL/GenBank/DDBJ databases">
        <title>Plant Genome Project.</title>
        <authorList>
            <person name="Zhang R.-G."/>
        </authorList>
    </citation>
    <scope>NUCLEOTIDE SEQUENCE</scope>
    <source>
        <strain evidence="8">WSP0</strain>
        <tissue evidence="8">Leaf</tissue>
    </source>
</reference>
<evidence type="ECO:0000256" key="4">
    <source>
        <dbReference type="ARBA" id="ARBA00023159"/>
    </source>
</evidence>
<dbReference type="InterPro" id="IPR015300">
    <property type="entry name" value="DNA-bd_pseudobarrel_sf"/>
</dbReference>
<evidence type="ECO:0000256" key="5">
    <source>
        <dbReference type="ARBA" id="ARBA00023163"/>
    </source>
</evidence>
<dbReference type="PANTHER" id="PTHR45693">
    <property type="entry name" value="TRANSCRIPTION FACTOR TGA9"/>
    <property type="match status" value="1"/>
</dbReference>
<comment type="caution">
    <text evidence="8">The sequence shown here is derived from an EMBL/GenBank/DDBJ whole genome shotgun (WGS) entry which is preliminary data.</text>
</comment>
<dbReference type="PANTHER" id="PTHR45693:SF1">
    <property type="entry name" value="TRANSCRIPTION FACTOR PERIANTHIA"/>
    <property type="match status" value="1"/>
</dbReference>
<evidence type="ECO:0000256" key="3">
    <source>
        <dbReference type="ARBA" id="ARBA00023125"/>
    </source>
</evidence>
<keyword evidence="5" id="KW-0804">Transcription</keyword>
<name>A0AAV6KZC5_9ERIC</name>
<evidence type="ECO:0000256" key="6">
    <source>
        <dbReference type="ARBA" id="ARBA00023242"/>
    </source>
</evidence>
<accession>A0AAV6KZC5</accession>
<feature type="domain" description="DOG1" evidence="7">
    <location>
        <begin position="6"/>
        <end position="212"/>
    </location>
</feature>
<protein>
    <recommendedName>
        <fullName evidence="7">DOG1 domain-containing protein</fullName>
    </recommendedName>
</protein>
<dbReference type="PROSITE" id="PS51806">
    <property type="entry name" value="DOG1"/>
    <property type="match status" value="1"/>
</dbReference>
<proteinExistence type="predicted"/>
<comment type="subcellular location">
    <subcellularLocation>
        <location evidence="1">Nucleus</location>
    </subcellularLocation>
</comment>
<evidence type="ECO:0000259" key="7">
    <source>
        <dbReference type="PROSITE" id="PS51806"/>
    </source>
</evidence>
<gene>
    <name evidence="8" type="ORF">RHGRI_007294</name>
</gene>
<dbReference type="Proteomes" id="UP000823749">
    <property type="component" value="Chromosome 3"/>
</dbReference>
<dbReference type="GO" id="GO:0006351">
    <property type="term" value="P:DNA-templated transcription"/>
    <property type="evidence" value="ECO:0007669"/>
    <property type="project" value="InterPro"/>
</dbReference>
<evidence type="ECO:0000256" key="1">
    <source>
        <dbReference type="ARBA" id="ARBA00004123"/>
    </source>
</evidence>
<dbReference type="AlphaFoldDB" id="A0AAV6KZC5"/>
<keyword evidence="2" id="KW-0805">Transcription regulation</keyword>
<dbReference type="GO" id="GO:0043565">
    <property type="term" value="F:sequence-specific DNA binding"/>
    <property type="evidence" value="ECO:0007669"/>
    <property type="project" value="InterPro"/>
</dbReference>
<evidence type="ECO:0000256" key="2">
    <source>
        <dbReference type="ARBA" id="ARBA00023015"/>
    </source>
</evidence>
<dbReference type="EMBL" id="JACTNZ010000003">
    <property type="protein sequence ID" value="KAG5556992.1"/>
    <property type="molecule type" value="Genomic_DNA"/>
</dbReference>
<keyword evidence="4" id="KW-0010">Activator</keyword>
<dbReference type="Pfam" id="PF14144">
    <property type="entry name" value="DOG1"/>
    <property type="match status" value="1"/>
</dbReference>
<dbReference type="SUPFAM" id="SSF101936">
    <property type="entry name" value="DNA-binding pseudobarrel domain"/>
    <property type="match status" value="1"/>
</dbReference>
<dbReference type="InterPro" id="IPR025422">
    <property type="entry name" value="TGA_domain"/>
</dbReference>
<sequence>MVVDGALAFDIDCARWLDEHQRLINDLRSAVNSHMGDNDLRVLVDAVMSHYDEIFRLKGVGAKSDVFHMLSGMCKTPAERCFLWLGGFRSSELLKILGNHLEPLTDQQLMGICNLQQSSQQAEDALSQGMEALQQSLVETLSSNCLGPTGSGNVADYMGQMAIAMGKLATLENFLHQRLPRSLHEHFKADGSSSWVILRLGLKAWPVEIVDREFRNGWDVFRQAHGLKADHKVVFACERKWVFRTITFDGDGCKLVFDWSGPNGRWQDLPPPSGGLRTACLPSTLTPHNTVVKFVYFNVYAPEFRCEIETQLKLVFRILALEQMVVKMANRTWIVPIEDMRLNVDAFNEFVASLHVQFLNHVMVVLLPTFEFRVIVFDGHYDSERIYDWFFNPVIYSSFGTFCSPASR</sequence>
<keyword evidence="6" id="KW-0539">Nucleus</keyword>
<dbReference type="GO" id="GO:0005634">
    <property type="term" value="C:nucleus"/>
    <property type="evidence" value="ECO:0007669"/>
    <property type="project" value="UniProtKB-SubCell"/>
</dbReference>
<organism evidence="8 9">
    <name type="scientific">Rhododendron griersonianum</name>
    <dbReference type="NCBI Taxonomy" id="479676"/>
    <lineage>
        <taxon>Eukaryota</taxon>
        <taxon>Viridiplantae</taxon>
        <taxon>Streptophyta</taxon>
        <taxon>Embryophyta</taxon>
        <taxon>Tracheophyta</taxon>
        <taxon>Spermatophyta</taxon>
        <taxon>Magnoliopsida</taxon>
        <taxon>eudicotyledons</taxon>
        <taxon>Gunneridae</taxon>
        <taxon>Pentapetalae</taxon>
        <taxon>asterids</taxon>
        <taxon>Ericales</taxon>
        <taxon>Ericaceae</taxon>
        <taxon>Ericoideae</taxon>
        <taxon>Rhodoreae</taxon>
        <taxon>Rhododendron</taxon>
    </lineage>
</organism>
<evidence type="ECO:0000313" key="9">
    <source>
        <dbReference type="Proteomes" id="UP000823749"/>
    </source>
</evidence>